<feature type="compositionally biased region" description="Basic residues" evidence="1">
    <location>
        <begin position="437"/>
        <end position="451"/>
    </location>
</feature>
<proteinExistence type="predicted"/>
<comment type="caution">
    <text evidence="2">The sequence shown here is derived from an EMBL/GenBank/DDBJ whole genome shotgun (WGS) entry which is preliminary data.</text>
</comment>
<sequence length="604" mass="65310">MAGAKDGKWEAFRMVKDDNVEGLRDILSRHRPEEWSSWQNYSGKTLLQLAESEHERDSAGIGDCLAYLTERFAGAASILNQAGANAVRATGRAEPPFRQPVFAEPVTIPSGHPVITEPMAMPTPTVPQPVFTEPVSFPSRQLVSSEPVARPELVVPMPVLESRQVVSDTQVVHPHVVERVVEVVDVQDTPVIVEVPQKHTHTITREIPRVNIHETTEVHEVPVHHREEVLNVTTYPEISYRNEPRVTVHEKVEVVARPIQKETEEFVEEFHAPPTVETQRMLLRPEPQLVPIMMKVDPQVTTQEETKEYDFNYPVRRTEVLLKPEVRQIVVERTVAAKEERIIEVPETQTQTRVVEVPEVTTIRKIHHIPAYHQMETEWRPPDRPRDSREPVARPRGPVATGGGVGSQAFQGMSFDQISRRRRRRRDHARGAPVGHGKAHHGGPRRRRRRGADRGAPADARPPPAAGGGGRAAAGGAAAAPGGGPAARGGAHRGAAAAPGPGRAAARGAAAALGGARGAAPSAEEPPAEEPPPTPSRAARPVAPALTPSHHGGSPPDEGRRSPLGQRGSGSPPSLGGAPAGGHGPLASSVRRGMEQWLCDSAAA</sequence>
<feature type="compositionally biased region" description="Basic and acidic residues" evidence="1">
    <location>
        <begin position="375"/>
        <end position="393"/>
    </location>
</feature>
<dbReference type="Proteomes" id="UP001189429">
    <property type="component" value="Unassembled WGS sequence"/>
</dbReference>
<dbReference type="EMBL" id="CAUYUJ010005596">
    <property type="protein sequence ID" value="CAK0814296.1"/>
    <property type="molecule type" value="Genomic_DNA"/>
</dbReference>
<organism evidence="2 3">
    <name type="scientific">Prorocentrum cordatum</name>
    <dbReference type="NCBI Taxonomy" id="2364126"/>
    <lineage>
        <taxon>Eukaryota</taxon>
        <taxon>Sar</taxon>
        <taxon>Alveolata</taxon>
        <taxon>Dinophyceae</taxon>
        <taxon>Prorocentrales</taxon>
        <taxon>Prorocentraceae</taxon>
        <taxon>Prorocentrum</taxon>
    </lineage>
</organism>
<keyword evidence="3" id="KW-1185">Reference proteome</keyword>
<feature type="compositionally biased region" description="Low complexity" evidence="1">
    <location>
        <begin position="493"/>
        <end position="525"/>
    </location>
</feature>
<gene>
    <name evidence="2" type="ORF">PCOR1329_LOCUS17943</name>
</gene>
<feature type="compositionally biased region" description="Low complexity" evidence="1">
    <location>
        <begin position="536"/>
        <end position="545"/>
    </location>
</feature>
<reference evidence="2" key="1">
    <citation type="submission" date="2023-10" db="EMBL/GenBank/DDBJ databases">
        <authorList>
            <person name="Chen Y."/>
            <person name="Shah S."/>
            <person name="Dougan E. K."/>
            <person name="Thang M."/>
            <person name="Chan C."/>
        </authorList>
    </citation>
    <scope>NUCLEOTIDE SEQUENCE [LARGE SCALE GENOMIC DNA]</scope>
</reference>
<feature type="compositionally biased region" description="Polar residues" evidence="1">
    <location>
        <begin position="408"/>
        <end position="417"/>
    </location>
</feature>
<evidence type="ECO:0000313" key="2">
    <source>
        <dbReference type="EMBL" id="CAK0814296.1"/>
    </source>
</evidence>
<feature type="region of interest" description="Disordered" evidence="1">
    <location>
        <begin position="374"/>
        <end position="592"/>
    </location>
</feature>
<evidence type="ECO:0000256" key="1">
    <source>
        <dbReference type="SAM" id="MobiDB-lite"/>
    </source>
</evidence>
<protein>
    <submittedName>
        <fullName evidence="2">Uncharacterized protein</fullName>
    </submittedName>
</protein>
<evidence type="ECO:0000313" key="3">
    <source>
        <dbReference type="Proteomes" id="UP001189429"/>
    </source>
</evidence>
<feature type="compositionally biased region" description="Low complexity" evidence="1">
    <location>
        <begin position="562"/>
        <end position="577"/>
    </location>
</feature>
<accession>A0ABN9R7D1</accession>
<name>A0ABN9R7D1_9DINO</name>